<dbReference type="KEGG" id="salj:SMD11_2641"/>
<dbReference type="EMBL" id="CP021744">
    <property type="protein sequence ID" value="ARZ68290.1"/>
    <property type="molecule type" value="Genomic_DNA"/>
</dbReference>
<dbReference type="InterPro" id="IPR013096">
    <property type="entry name" value="Cupin_2"/>
</dbReference>
<sequence>MYVRTAAEDGHVRKNGIDVRQLYPWDGVVVPPWNSTFCTVRPHESSTEHAHATDETFIFTAGSGTVQVGDELRPVTEGDVIYIPHGNAHIVTNTSDDAPLTFISVYWLQPATGGDQATGGAQATTGEPARA</sequence>
<dbReference type="OrthoDB" id="3296127at2"/>
<dbReference type="SUPFAM" id="SSF51182">
    <property type="entry name" value="RmlC-like cupins"/>
    <property type="match status" value="1"/>
</dbReference>
<dbReference type="Gene3D" id="2.60.120.10">
    <property type="entry name" value="Jelly Rolls"/>
    <property type="match status" value="1"/>
</dbReference>
<protein>
    <submittedName>
        <fullName evidence="3">Cupin</fullName>
    </submittedName>
</protein>
<dbReference type="InterPro" id="IPR014710">
    <property type="entry name" value="RmlC-like_jellyroll"/>
</dbReference>
<dbReference type="Proteomes" id="UP000195755">
    <property type="component" value="Chromosome"/>
</dbReference>
<keyword evidence="1" id="KW-0479">Metal-binding</keyword>
<proteinExistence type="predicted"/>
<dbReference type="PANTHER" id="PTHR35848:SF6">
    <property type="entry name" value="CUPIN TYPE-2 DOMAIN-CONTAINING PROTEIN"/>
    <property type="match status" value="1"/>
</dbReference>
<evidence type="ECO:0000259" key="2">
    <source>
        <dbReference type="Pfam" id="PF07883"/>
    </source>
</evidence>
<dbReference type="InterPro" id="IPR051610">
    <property type="entry name" value="GPI/OXD"/>
</dbReference>
<dbReference type="RefSeq" id="WP_087926610.1">
    <property type="nucleotide sequence ID" value="NZ_CP021744.1"/>
</dbReference>
<feature type="domain" description="Cupin type-2" evidence="2">
    <location>
        <begin position="37"/>
        <end position="106"/>
    </location>
</feature>
<name>A0A1Z2L1X0_9ACTN</name>
<dbReference type="GO" id="GO:0046872">
    <property type="term" value="F:metal ion binding"/>
    <property type="evidence" value="ECO:0007669"/>
    <property type="project" value="UniProtKB-KW"/>
</dbReference>
<reference evidence="3 4" key="1">
    <citation type="submission" date="2017-06" db="EMBL/GenBank/DDBJ databases">
        <title>Streptomyces albireticuli Genome sequencing and assembly.</title>
        <authorList>
            <person name="Wang Y."/>
            <person name="Du B."/>
            <person name="Ding Y."/>
            <person name="Liu H."/>
            <person name="Hou Q."/>
            <person name="Liu K."/>
            <person name="Yao L."/>
            <person name="Wang C."/>
        </authorList>
    </citation>
    <scope>NUCLEOTIDE SEQUENCE [LARGE SCALE GENOMIC DNA]</scope>
    <source>
        <strain evidence="3 4">MDJK11</strain>
    </source>
</reference>
<gene>
    <name evidence="3" type="ORF">SMD11_2641</name>
</gene>
<accession>A0A1Z2L1X0</accession>
<dbReference type="Pfam" id="PF07883">
    <property type="entry name" value="Cupin_2"/>
    <property type="match status" value="1"/>
</dbReference>
<evidence type="ECO:0000313" key="3">
    <source>
        <dbReference type="EMBL" id="ARZ68290.1"/>
    </source>
</evidence>
<organism evidence="3 4">
    <name type="scientific">Streptomyces albireticuli</name>
    <dbReference type="NCBI Taxonomy" id="1940"/>
    <lineage>
        <taxon>Bacteria</taxon>
        <taxon>Bacillati</taxon>
        <taxon>Actinomycetota</taxon>
        <taxon>Actinomycetes</taxon>
        <taxon>Kitasatosporales</taxon>
        <taxon>Streptomycetaceae</taxon>
        <taxon>Streptomyces</taxon>
    </lineage>
</organism>
<evidence type="ECO:0000313" key="4">
    <source>
        <dbReference type="Proteomes" id="UP000195755"/>
    </source>
</evidence>
<dbReference type="AlphaFoldDB" id="A0A1Z2L1X0"/>
<evidence type="ECO:0000256" key="1">
    <source>
        <dbReference type="ARBA" id="ARBA00022723"/>
    </source>
</evidence>
<dbReference type="InterPro" id="IPR011051">
    <property type="entry name" value="RmlC_Cupin_sf"/>
</dbReference>
<dbReference type="PANTHER" id="PTHR35848">
    <property type="entry name" value="OXALATE-BINDING PROTEIN"/>
    <property type="match status" value="1"/>
</dbReference>